<comment type="caution">
    <text evidence="3">The sequence shown here is derived from an EMBL/GenBank/DDBJ whole genome shotgun (WGS) entry which is preliminary data.</text>
</comment>
<keyword evidence="4" id="KW-1185">Reference proteome</keyword>
<dbReference type="InterPro" id="IPR025406">
    <property type="entry name" value="DUF4132"/>
</dbReference>
<feature type="domain" description="DUF7737" evidence="2">
    <location>
        <begin position="554"/>
        <end position="654"/>
    </location>
</feature>
<proteinExistence type="predicted"/>
<evidence type="ECO:0000259" key="1">
    <source>
        <dbReference type="Pfam" id="PF13569"/>
    </source>
</evidence>
<accession>A0ABY1WT81</accession>
<name>A0ABY1WT81_9GAMM</name>
<dbReference type="Proteomes" id="UP000292544">
    <property type="component" value="Unassembled WGS sequence"/>
</dbReference>
<feature type="domain" description="DUF4132" evidence="1">
    <location>
        <begin position="262"/>
        <end position="441"/>
    </location>
</feature>
<dbReference type="Pfam" id="PF13569">
    <property type="entry name" value="DUF4132"/>
    <property type="match status" value="1"/>
</dbReference>
<organism evidence="3 4">
    <name type="scientific">Corallincola spongiicola</name>
    <dbReference type="NCBI Taxonomy" id="2520508"/>
    <lineage>
        <taxon>Bacteria</taxon>
        <taxon>Pseudomonadati</taxon>
        <taxon>Pseudomonadota</taxon>
        <taxon>Gammaproteobacteria</taxon>
        <taxon>Alteromonadales</taxon>
        <taxon>Psychromonadaceae</taxon>
        <taxon>Corallincola</taxon>
    </lineage>
</organism>
<dbReference type="InterPro" id="IPR056639">
    <property type="entry name" value="DUF7737"/>
</dbReference>
<protein>
    <submittedName>
        <fullName evidence="3">DUF4132 domain-containing protein</fullName>
    </submittedName>
</protein>
<gene>
    <name evidence="3" type="ORF">EXY25_00915</name>
</gene>
<evidence type="ECO:0000313" key="3">
    <source>
        <dbReference type="EMBL" id="TAA47843.1"/>
    </source>
</evidence>
<dbReference type="RefSeq" id="WP_130565395.1">
    <property type="nucleotide sequence ID" value="NZ_SHLY01000001.1"/>
</dbReference>
<dbReference type="Pfam" id="PF24879">
    <property type="entry name" value="DUF7737"/>
    <property type="match status" value="1"/>
</dbReference>
<evidence type="ECO:0000313" key="4">
    <source>
        <dbReference type="Proteomes" id="UP000292544"/>
    </source>
</evidence>
<sequence>MHTISDRCSKVSELEKLFDSGEPWAVKARDFIGSQTDELQFSWSNLLRHCSGDKGSAPKTKWLKEVEPLFSAVGDESFLSFLNECLPLLKEKRTDEDPDGDFNRSFDDYSIVYAHNNAGSDVLQGLIWLCDTFNDADTATLMRTVAADMFSKIPLVGPRNAKVANAAAMCLAKMQGSHGLRQLLDLRAQTKYKRATSNIDRCIDKAAELRKTTTEQLVSVIASDYELSGVGYKQGELGEYSYLLALIGNGRSSLTWSCTKTGKVQKSVPQTLKTGHVEALKQLRQLDKSIKLASSSHVKRIEGLYRLQSDLPFADWQDQYLDHRLIGFIARRLIWRFSYENCVVDAIWQDDQFVDCSGKVVEPAPKSLVSLWHPLNASTEQVLKWRTFIVKAEITQPFKQAFRETYSLTDAERKSQVYSERFSGHVLNHLQFHALTDQRGWHQTLGGQWDCGSQNEAVIGIPAFGTSVRFDARGNDDYGLVAHGYYATVLTGRLTVDVDGKGGDLENVESLIYSEIMRDVDLFVSVSTIANDPEWRERHRDWYKLTAGELSETAKTRKQVLSALIPKLKIAKQLKIDGKFLEVEGKRQTYRIHCGSGSVFIKPNSRYLCIVESRKKANVMLPFEGDEMLSLILSKAMLLAADDKIKDTEILSQMGLEVSNVE</sequence>
<reference evidence="4" key="1">
    <citation type="submission" date="2019-02" db="EMBL/GenBank/DDBJ databases">
        <title>Draft genome sequence of Muricauda sp. 176CP4-71.</title>
        <authorList>
            <person name="Park J.-S."/>
        </authorList>
    </citation>
    <scope>NUCLEOTIDE SEQUENCE [LARGE SCALE GENOMIC DNA]</scope>
    <source>
        <strain evidence="4">176GS2-150</strain>
    </source>
</reference>
<evidence type="ECO:0000259" key="2">
    <source>
        <dbReference type="Pfam" id="PF24879"/>
    </source>
</evidence>
<dbReference type="EMBL" id="SHLY01000001">
    <property type="protein sequence ID" value="TAA47843.1"/>
    <property type="molecule type" value="Genomic_DNA"/>
</dbReference>